<name>A0A8S9XBA7_APOLU</name>
<dbReference type="EMBL" id="WIXP02000009">
    <property type="protein sequence ID" value="KAF6205849.1"/>
    <property type="molecule type" value="Genomic_DNA"/>
</dbReference>
<dbReference type="AlphaFoldDB" id="A0A8S9XBA7"/>
<dbReference type="Proteomes" id="UP000466442">
    <property type="component" value="Linkage Group LG9"/>
</dbReference>
<keyword evidence="5" id="KW-1185">Reference proteome</keyword>
<evidence type="ECO:0000313" key="5">
    <source>
        <dbReference type="Proteomes" id="UP000466442"/>
    </source>
</evidence>
<dbReference type="GO" id="GO:0005929">
    <property type="term" value="C:cilium"/>
    <property type="evidence" value="ECO:0007669"/>
    <property type="project" value="TreeGrafter"/>
</dbReference>
<dbReference type="GO" id="GO:0060271">
    <property type="term" value="P:cilium assembly"/>
    <property type="evidence" value="ECO:0007669"/>
    <property type="project" value="InterPro"/>
</dbReference>
<comment type="caution">
    <text evidence="4">The sequence shown here is derived from an EMBL/GenBank/DDBJ whole genome shotgun (WGS) entry which is preliminary data.</text>
</comment>
<gene>
    <name evidence="4" type="ORF">GE061_020023</name>
</gene>
<feature type="non-terminal residue" evidence="4">
    <location>
        <position position="1"/>
    </location>
</feature>
<dbReference type="Pfam" id="PF19033">
    <property type="entry name" value="Intu_longin_3"/>
    <property type="match status" value="1"/>
</dbReference>
<dbReference type="InterPro" id="IPR039151">
    <property type="entry name" value="INTU"/>
</dbReference>
<dbReference type="OrthoDB" id="10263272at2759"/>
<proteinExistence type="predicted"/>
<evidence type="ECO:0000313" key="4">
    <source>
        <dbReference type="EMBL" id="KAF6205849.1"/>
    </source>
</evidence>
<feature type="region of interest" description="Disordered" evidence="1">
    <location>
        <begin position="217"/>
        <end position="246"/>
    </location>
</feature>
<organism evidence="4 5">
    <name type="scientific">Apolygus lucorum</name>
    <name type="common">Small green plant bug</name>
    <name type="synonym">Lygocoris lucorum</name>
    <dbReference type="NCBI Taxonomy" id="248454"/>
    <lineage>
        <taxon>Eukaryota</taxon>
        <taxon>Metazoa</taxon>
        <taxon>Ecdysozoa</taxon>
        <taxon>Arthropoda</taxon>
        <taxon>Hexapoda</taxon>
        <taxon>Insecta</taxon>
        <taxon>Pterygota</taxon>
        <taxon>Neoptera</taxon>
        <taxon>Paraneoptera</taxon>
        <taxon>Hemiptera</taxon>
        <taxon>Heteroptera</taxon>
        <taxon>Panheteroptera</taxon>
        <taxon>Cimicomorpha</taxon>
        <taxon>Miridae</taxon>
        <taxon>Mirini</taxon>
        <taxon>Apolygus</taxon>
    </lineage>
</organism>
<evidence type="ECO:0000259" key="2">
    <source>
        <dbReference type="Pfam" id="PF19032"/>
    </source>
</evidence>
<feature type="domain" description="CCZ1/INTU second Longin" evidence="2">
    <location>
        <begin position="10"/>
        <end position="127"/>
    </location>
</feature>
<protein>
    <submittedName>
        <fullName evidence="4">Uncharacterized protein</fullName>
    </submittedName>
</protein>
<feature type="domain" description="CCZ1/INTU/HPS4 third Longin" evidence="3">
    <location>
        <begin position="265"/>
        <end position="387"/>
    </location>
</feature>
<dbReference type="Pfam" id="PF19032">
    <property type="entry name" value="Intu_longin_2"/>
    <property type="match status" value="1"/>
</dbReference>
<accession>A0A8S9XBA7</accession>
<dbReference type="PANTHER" id="PTHR21082:SF4">
    <property type="entry name" value="PROTEIN INTURNED"/>
    <property type="match status" value="1"/>
</dbReference>
<dbReference type="PANTHER" id="PTHR21082">
    <property type="entry name" value="PROTEIN INTURNED"/>
    <property type="match status" value="1"/>
</dbReference>
<dbReference type="GO" id="GO:0001736">
    <property type="term" value="P:establishment of planar polarity"/>
    <property type="evidence" value="ECO:0007669"/>
    <property type="project" value="InterPro"/>
</dbReference>
<reference evidence="4" key="1">
    <citation type="journal article" date="2021" name="Mol. Ecol. Resour.">
        <title>Apolygus lucorum genome provides insights into omnivorousness and mesophyll feeding.</title>
        <authorList>
            <person name="Liu Y."/>
            <person name="Liu H."/>
            <person name="Wang H."/>
            <person name="Huang T."/>
            <person name="Liu B."/>
            <person name="Yang B."/>
            <person name="Yin L."/>
            <person name="Li B."/>
            <person name="Zhang Y."/>
            <person name="Zhang S."/>
            <person name="Jiang F."/>
            <person name="Zhang X."/>
            <person name="Ren Y."/>
            <person name="Wang B."/>
            <person name="Wang S."/>
            <person name="Lu Y."/>
            <person name="Wu K."/>
            <person name="Fan W."/>
            <person name="Wang G."/>
        </authorList>
    </citation>
    <scope>NUCLEOTIDE SEQUENCE</scope>
    <source>
        <strain evidence="4">12Hb</strain>
    </source>
</reference>
<dbReference type="GO" id="GO:0016192">
    <property type="term" value="P:vesicle-mediated transport"/>
    <property type="evidence" value="ECO:0007669"/>
    <property type="project" value="InterPro"/>
</dbReference>
<dbReference type="GO" id="GO:0007399">
    <property type="term" value="P:nervous system development"/>
    <property type="evidence" value="ECO:0007669"/>
    <property type="project" value="TreeGrafter"/>
</dbReference>
<dbReference type="InterPro" id="IPR043989">
    <property type="entry name" value="CCZ1/INTU/HSP4_longin_3"/>
</dbReference>
<evidence type="ECO:0000259" key="3">
    <source>
        <dbReference type="Pfam" id="PF19033"/>
    </source>
</evidence>
<feature type="compositionally biased region" description="Basic and acidic residues" evidence="1">
    <location>
        <begin position="224"/>
        <end position="245"/>
    </location>
</feature>
<sequence>NNDDRRRFSIIGTAYFYQGYAICSHLTKDDSLEVFALMRESGILQCVYEGVKDLVYWKEVYPLSCSRGLVPAPLSPYSTPNGRWFLLIVALGHNALVTLLESGGCTHRAASQQGPDRTYVEEAQATLRHIIKLGTAHFLSKWIGERESQNEGKYSLGRSSQSLSSFGESLHQGSVKSFELLDYEAAAEDNMPVLGRRAERHLNEISYHSALNLVDSTEEMESSNNKEVKNSDHLSEGSDMGKRTTGDSSFLLSNHRIGGSKYDQYFHYVHLDSTEGIVLSNLFAEPNCPSFLRIIDNFKSQARQIQDVFRSTVTFQSKSNDIGTTPLNKSMVAIKECGTLFQVEDQDEKSGFLLYWVTGRLMASPPRELYVCFQDNCPQNLVELAFHLAITSSRFLLYFYILCKFLQQLIKKYWWNEIVDY</sequence>
<evidence type="ECO:0000256" key="1">
    <source>
        <dbReference type="SAM" id="MobiDB-lite"/>
    </source>
</evidence>
<dbReference type="GO" id="GO:0005737">
    <property type="term" value="C:cytoplasm"/>
    <property type="evidence" value="ECO:0007669"/>
    <property type="project" value="TreeGrafter"/>
</dbReference>
<dbReference type="InterPro" id="IPR043988">
    <property type="entry name" value="CCZ1/INTU_longin_2"/>
</dbReference>